<evidence type="ECO:0000313" key="2">
    <source>
        <dbReference type="EMBL" id="KAH8481204.1"/>
    </source>
</evidence>
<feature type="region of interest" description="Disordered" evidence="1">
    <location>
        <begin position="1"/>
        <end position="30"/>
    </location>
</feature>
<evidence type="ECO:0000313" key="3">
    <source>
        <dbReference type="Proteomes" id="UP000807159"/>
    </source>
</evidence>
<comment type="caution">
    <text evidence="2">The sequence shown here is derived from an EMBL/GenBank/DDBJ whole genome shotgun (WGS) entry which is preliminary data.</text>
</comment>
<feature type="non-terminal residue" evidence="2">
    <location>
        <position position="1"/>
    </location>
</feature>
<accession>A0A8T2WKW2</accession>
<name>A0A8T2WKW2_POPDE</name>
<dbReference type="AlphaFoldDB" id="A0A8T2WKW2"/>
<keyword evidence="3" id="KW-1185">Reference proteome</keyword>
<evidence type="ECO:0000256" key="1">
    <source>
        <dbReference type="SAM" id="MobiDB-lite"/>
    </source>
</evidence>
<organism evidence="2 3">
    <name type="scientific">Populus deltoides</name>
    <name type="common">Eastern poplar</name>
    <name type="synonym">Eastern cottonwood</name>
    <dbReference type="NCBI Taxonomy" id="3696"/>
    <lineage>
        <taxon>Eukaryota</taxon>
        <taxon>Viridiplantae</taxon>
        <taxon>Streptophyta</taxon>
        <taxon>Embryophyta</taxon>
        <taxon>Tracheophyta</taxon>
        <taxon>Spermatophyta</taxon>
        <taxon>Magnoliopsida</taxon>
        <taxon>eudicotyledons</taxon>
        <taxon>Gunneridae</taxon>
        <taxon>Pentapetalae</taxon>
        <taxon>rosids</taxon>
        <taxon>fabids</taxon>
        <taxon>Malpighiales</taxon>
        <taxon>Salicaceae</taxon>
        <taxon>Saliceae</taxon>
        <taxon>Populus</taxon>
    </lineage>
</organism>
<protein>
    <submittedName>
        <fullName evidence="2">Uncharacterized protein</fullName>
    </submittedName>
</protein>
<dbReference type="EMBL" id="JACEGQ020000019">
    <property type="protein sequence ID" value="KAH8481204.1"/>
    <property type="molecule type" value="Genomic_DNA"/>
</dbReference>
<proteinExistence type="predicted"/>
<sequence>QGLIGRSAFASGRPVDGDGGNGSVERGSGRGLSFVVPVGVREREGRSVPLEKGWVLWFLGLVLKMSENGEW</sequence>
<gene>
    <name evidence="2" type="ORF">H0E87_031243</name>
</gene>
<reference evidence="2" key="1">
    <citation type="journal article" date="2021" name="J. Hered.">
        <title>Genome Assembly of Salicaceae Populus deltoides (Eastern Cottonwood) I-69 Based on Nanopore Sequencing and Hi-C Technologies.</title>
        <authorList>
            <person name="Bai S."/>
            <person name="Wu H."/>
            <person name="Zhang J."/>
            <person name="Pan Z."/>
            <person name="Zhao W."/>
            <person name="Li Z."/>
            <person name="Tong C."/>
        </authorList>
    </citation>
    <scope>NUCLEOTIDE SEQUENCE</scope>
    <source>
        <tissue evidence="2">Leaf</tissue>
    </source>
</reference>
<dbReference type="Proteomes" id="UP000807159">
    <property type="component" value="Chromosome 19"/>
</dbReference>